<comment type="caution">
    <text evidence="1">The sequence shown here is derived from an EMBL/GenBank/DDBJ whole genome shotgun (WGS) entry which is preliminary data.</text>
</comment>
<accession>A0A8H7YRB8</accession>
<gene>
    <name evidence="1" type="ORF">I7I52_06169</name>
</gene>
<name>A0A8H7YRB8_AJECA</name>
<dbReference type="Proteomes" id="UP000670092">
    <property type="component" value="Unassembled WGS sequence"/>
</dbReference>
<evidence type="ECO:0000313" key="1">
    <source>
        <dbReference type="EMBL" id="KAG5295781.1"/>
    </source>
</evidence>
<evidence type="ECO:0000313" key="2">
    <source>
        <dbReference type="Proteomes" id="UP000670092"/>
    </source>
</evidence>
<proteinExistence type="predicted"/>
<sequence length="26" mass="3005">MFCDISLRELGLDLVDFEPDAGQHRK</sequence>
<protein>
    <submittedName>
        <fullName evidence="1">Uncharacterized protein</fullName>
    </submittedName>
</protein>
<dbReference type="AlphaFoldDB" id="A0A8H7YRB8"/>
<dbReference type="EMBL" id="JAEVHI010000003">
    <property type="protein sequence ID" value="KAG5295781.1"/>
    <property type="molecule type" value="Genomic_DNA"/>
</dbReference>
<dbReference type="VEuPathDB" id="FungiDB:I7I52_06169"/>
<reference evidence="1 2" key="1">
    <citation type="submission" date="2021-01" db="EMBL/GenBank/DDBJ databases">
        <title>Chromosome-level genome assembly of a human fungal pathogen reveals clustering of transcriptionally co-regulated genes.</title>
        <authorList>
            <person name="Voorhies M."/>
            <person name="Cohen S."/>
            <person name="Shea T.P."/>
            <person name="Petrus S."/>
            <person name="Munoz J.F."/>
            <person name="Poplawski S."/>
            <person name="Goldman W.E."/>
            <person name="Michael T."/>
            <person name="Cuomo C.A."/>
            <person name="Sil A."/>
            <person name="Beyhan S."/>
        </authorList>
    </citation>
    <scope>NUCLEOTIDE SEQUENCE [LARGE SCALE GENOMIC DNA]</scope>
    <source>
        <strain evidence="1 2">G184AR</strain>
    </source>
</reference>
<organism evidence="1 2">
    <name type="scientific">Ajellomyces capsulatus</name>
    <name type="common">Darling's disease fungus</name>
    <name type="synonym">Histoplasma capsulatum</name>
    <dbReference type="NCBI Taxonomy" id="5037"/>
    <lineage>
        <taxon>Eukaryota</taxon>
        <taxon>Fungi</taxon>
        <taxon>Dikarya</taxon>
        <taxon>Ascomycota</taxon>
        <taxon>Pezizomycotina</taxon>
        <taxon>Eurotiomycetes</taxon>
        <taxon>Eurotiomycetidae</taxon>
        <taxon>Onygenales</taxon>
        <taxon>Ajellomycetaceae</taxon>
        <taxon>Histoplasma</taxon>
    </lineage>
</organism>